<dbReference type="EMBL" id="LAZR01000337">
    <property type="protein sequence ID" value="KKN73769.1"/>
    <property type="molecule type" value="Genomic_DNA"/>
</dbReference>
<sequence>MSLRAIVFERDGGRCIWPSCVEPALELAHFHSLGSGGSNERDVASNSGAMCRPHARASDGEYGPGGKDDYRRDHINLFGPGYQDIPPHRLAWERAEALTELVRNRT</sequence>
<accession>A0A0F9T3K2</accession>
<protein>
    <recommendedName>
        <fullName evidence="3">HNH nuclease domain-containing protein</fullName>
    </recommendedName>
</protein>
<gene>
    <name evidence="2" type="ORF">LCGC14_0397170</name>
</gene>
<evidence type="ECO:0008006" key="3">
    <source>
        <dbReference type="Google" id="ProtNLM"/>
    </source>
</evidence>
<feature type="region of interest" description="Disordered" evidence="1">
    <location>
        <begin position="35"/>
        <end position="66"/>
    </location>
</feature>
<organism evidence="2">
    <name type="scientific">marine sediment metagenome</name>
    <dbReference type="NCBI Taxonomy" id="412755"/>
    <lineage>
        <taxon>unclassified sequences</taxon>
        <taxon>metagenomes</taxon>
        <taxon>ecological metagenomes</taxon>
    </lineage>
</organism>
<evidence type="ECO:0000313" key="2">
    <source>
        <dbReference type="EMBL" id="KKN73769.1"/>
    </source>
</evidence>
<comment type="caution">
    <text evidence="2">The sequence shown here is derived from an EMBL/GenBank/DDBJ whole genome shotgun (WGS) entry which is preliminary data.</text>
</comment>
<evidence type="ECO:0000256" key="1">
    <source>
        <dbReference type="SAM" id="MobiDB-lite"/>
    </source>
</evidence>
<reference evidence="2" key="1">
    <citation type="journal article" date="2015" name="Nature">
        <title>Complex archaea that bridge the gap between prokaryotes and eukaryotes.</title>
        <authorList>
            <person name="Spang A."/>
            <person name="Saw J.H."/>
            <person name="Jorgensen S.L."/>
            <person name="Zaremba-Niedzwiedzka K."/>
            <person name="Martijn J."/>
            <person name="Lind A.E."/>
            <person name="van Eijk R."/>
            <person name="Schleper C."/>
            <person name="Guy L."/>
            <person name="Ettema T.J."/>
        </authorList>
    </citation>
    <scope>NUCLEOTIDE SEQUENCE</scope>
</reference>
<name>A0A0F9T3K2_9ZZZZ</name>
<dbReference type="AlphaFoldDB" id="A0A0F9T3K2"/>
<proteinExistence type="predicted"/>